<evidence type="ECO:0000313" key="2">
    <source>
        <dbReference type="Proteomes" id="UP000006235"/>
    </source>
</evidence>
<dbReference type="EMBL" id="AFUV01000005">
    <property type="protein sequence ID" value="EGV06647.1"/>
    <property type="molecule type" value="Genomic_DNA"/>
</dbReference>
<gene>
    <name evidence="1" type="ORF">HMPREF9952_1540</name>
</gene>
<accession>F9Q781</accession>
<reference evidence="1 2" key="1">
    <citation type="submission" date="2011-07" db="EMBL/GenBank/DDBJ databases">
        <authorList>
            <person name="Harkins D.M."/>
            <person name="Madupu R."/>
            <person name="Durkin A.S."/>
            <person name="Torralba M."/>
            <person name="Methe B."/>
            <person name="Sutton G.G."/>
            <person name="Nelson K.E."/>
        </authorList>
    </citation>
    <scope>NUCLEOTIDE SEQUENCE [LARGE SCALE GENOMIC DNA]</scope>
    <source>
        <strain evidence="1 2">HK 85</strain>
    </source>
</reference>
<name>F9Q781_9PAST</name>
<dbReference type="Proteomes" id="UP000006235">
    <property type="component" value="Unassembled WGS sequence"/>
</dbReference>
<dbReference type="AlphaFoldDB" id="F9Q781"/>
<proteinExistence type="predicted"/>
<dbReference type="STRING" id="1035188.HMPREF9952_1540"/>
<evidence type="ECO:0000313" key="1">
    <source>
        <dbReference type="EMBL" id="EGV06647.1"/>
    </source>
</evidence>
<organism evidence="1 2">
    <name type="scientific">Haemophilus pittmaniae HK 85</name>
    <dbReference type="NCBI Taxonomy" id="1035188"/>
    <lineage>
        <taxon>Bacteria</taxon>
        <taxon>Pseudomonadati</taxon>
        <taxon>Pseudomonadota</taxon>
        <taxon>Gammaproteobacteria</taxon>
        <taxon>Pasteurellales</taxon>
        <taxon>Pasteurellaceae</taxon>
        <taxon>Haemophilus</taxon>
    </lineage>
</organism>
<comment type="caution">
    <text evidence="1">The sequence shown here is derived from an EMBL/GenBank/DDBJ whole genome shotgun (WGS) entry which is preliminary data.</text>
</comment>
<protein>
    <submittedName>
        <fullName evidence="1">Uncharacterized protein</fullName>
    </submittedName>
</protein>
<sequence length="44" mass="4763">MNLAARYAVITAPPAKMSAVDVDINAQRGKYSNEKALSNNRQAN</sequence>